<sequence length="173" mass="20819">MMEIIVQVLPNMILKATEIINIKQTFLKNFPKTLKEFIISKYKIQMYKSQQKMHLLGLINEVNEESEAEIQVDYDEFLEVIRKIYTTWKLLITIKSLLKFGIFWKKIRNLNNCKSIKNVARECMNNFKKYLKLIRYKRNQKLNRKEQIMQKTISIYRFSQCFSVSRLFSSGNN</sequence>
<gene>
    <name evidence="1" type="ORF">PPENT_87.1.T1410142</name>
</gene>
<dbReference type="EMBL" id="CAJJDO010000141">
    <property type="protein sequence ID" value="CAD8205761.1"/>
    <property type="molecule type" value="Genomic_DNA"/>
</dbReference>
<reference evidence="1" key="1">
    <citation type="submission" date="2021-01" db="EMBL/GenBank/DDBJ databases">
        <authorList>
            <consortium name="Genoscope - CEA"/>
            <person name="William W."/>
        </authorList>
    </citation>
    <scope>NUCLEOTIDE SEQUENCE</scope>
</reference>
<dbReference type="AlphaFoldDB" id="A0A8S1XWB7"/>
<accession>A0A8S1XWB7</accession>
<keyword evidence="2" id="KW-1185">Reference proteome</keyword>
<proteinExistence type="predicted"/>
<name>A0A8S1XWB7_9CILI</name>
<protein>
    <submittedName>
        <fullName evidence="1">Uncharacterized protein</fullName>
    </submittedName>
</protein>
<comment type="caution">
    <text evidence="1">The sequence shown here is derived from an EMBL/GenBank/DDBJ whole genome shotgun (WGS) entry which is preliminary data.</text>
</comment>
<organism evidence="1 2">
    <name type="scientific">Paramecium pentaurelia</name>
    <dbReference type="NCBI Taxonomy" id="43138"/>
    <lineage>
        <taxon>Eukaryota</taxon>
        <taxon>Sar</taxon>
        <taxon>Alveolata</taxon>
        <taxon>Ciliophora</taxon>
        <taxon>Intramacronucleata</taxon>
        <taxon>Oligohymenophorea</taxon>
        <taxon>Peniculida</taxon>
        <taxon>Parameciidae</taxon>
        <taxon>Paramecium</taxon>
    </lineage>
</organism>
<dbReference type="OrthoDB" id="322722at2759"/>
<evidence type="ECO:0000313" key="1">
    <source>
        <dbReference type="EMBL" id="CAD8205761.1"/>
    </source>
</evidence>
<dbReference type="Proteomes" id="UP000689195">
    <property type="component" value="Unassembled WGS sequence"/>
</dbReference>
<evidence type="ECO:0000313" key="2">
    <source>
        <dbReference type="Proteomes" id="UP000689195"/>
    </source>
</evidence>